<dbReference type="KEGG" id="pru:PRU_0376"/>
<keyword evidence="2" id="KW-1185">Reference proteome</keyword>
<dbReference type="AlphaFoldDB" id="D5EWY6"/>
<proteinExistence type="predicted"/>
<organism evidence="1 2">
    <name type="scientific">Xylanibacter ruminicola (strain ATCC 19189 / DSM 19721 / CIP 105475 / JCM 8958 / 23)</name>
    <name type="common">Prevotella ruminicola</name>
    <dbReference type="NCBI Taxonomy" id="264731"/>
    <lineage>
        <taxon>Bacteria</taxon>
        <taxon>Pseudomonadati</taxon>
        <taxon>Bacteroidota</taxon>
        <taxon>Bacteroidia</taxon>
        <taxon>Bacteroidales</taxon>
        <taxon>Prevotellaceae</taxon>
        <taxon>Xylanibacter</taxon>
    </lineage>
</organism>
<protein>
    <submittedName>
        <fullName evidence="1">Uncharacterized protein</fullName>
    </submittedName>
</protein>
<dbReference type="Proteomes" id="UP000000927">
    <property type="component" value="Chromosome"/>
</dbReference>
<accession>D5EWY6</accession>
<dbReference type="Pfam" id="PF20217">
    <property type="entry name" value="DUF6577"/>
    <property type="match status" value="1"/>
</dbReference>
<dbReference type="STRING" id="264731.PRU_0376"/>
<gene>
    <name evidence="1" type="ordered locus">PRU_0376</name>
</gene>
<dbReference type="InterPro" id="IPR046484">
    <property type="entry name" value="DUF6577"/>
</dbReference>
<dbReference type="eggNOG" id="ENOG502ZAD1">
    <property type="taxonomic scope" value="Bacteria"/>
</dbReference>
<reference evidence="1 2" key="1">
    <citation type="journal article" date="2010" name="Microb. Ecol.">
        <title>Comparative genome analysis of Prevotella ruminicola and Prevotella bryantii: insights into their environmental niche.</title>
        <authorList>
            <consortium name="North American Consortium for Rumen Bacteria"/>
            <person name="Purushe J."/>
            <person name="Fouts D.E."/>
            <person name="Morrison M."/>
            <person name="White B.A."/>
            <person name="Mackie R.I."/>
            <person name="Coutinho P.M."/>
            <person name="Henrissat B."/>
            <person name="Nelson K.E."/>
        </authorList>
    </citation>
    <scope>NUCLEOTIDE SEQUENCE [LARGE SCALE GENOMIC DNA]</scope>
    <source>
        <strain evidence="2">ATCC 19189 / JCM 8958 / 23</strain>
    </source>
</reference>
<evidence type="ECO:0000313" key="2">
    <source>
        <dbReference type="Proteomes" id="UP000000927"/>
    </source>
</evidence>
<sequence length="229" mass="26565">MQQFSVDSMPTDLFPDIERAKLSWYLGKLCRMGKLRRVGRGIYTIQSANTFLVKANAKVRSLYRSLLRQYPFADFCIYSANVITPLLHNMMPNNTIYVETNRDTTQSVFDMLQPKYKGRLFLAPTKEIATTYIDFSKENIIVKPLVTEAPLTCDGKVPVPTLEKLLVDTRVDADYYYLHGIENQEMMRTAISHYDVNINRLLRYADRRNAKDSILKDLETINNDTERML</sequence>
<name>D5EWY6_XYLR2</name>
<evidence type="ECO:0000313" key="1">
    <source>
        <dbReference type="EMBL" id="ADE81755.1"/>
    </source>
</evidence>
<dbReference type="HOGENOM" id="CLU_080976_1_0_10"/>
<dbReference type="EMBL" id="CP002006">
    <property type="protein sequence ID" value="ADE81755.1"/>
    <property type="molecule type" value="Genomic_DNA"/>
</dbReference>